<proteinExistence type="predicted"/>
<feature type="transmembrane region" description="Helical" evidence="6">
    <location>
        <begin position="381"/>
        <end position="401"/>
    </location>
</feature>
<organism evidence="7 8">
    <name type="scientific">Paenibacillus alvei</name>
    <name type="common">Bacillus alvei</name>
    <dbReference type="NCBI Taxonomy" id="44250"/>
    <lineage>
        <taxon>Bacteria</taxon>
        <taxon>Bacillati</taxon>
        <taxon>Bacillota</taxon>
        <taxon>Bacilli</taxon>
        <taxon>Bacillales</taxon>
        <taxon>Paenibacillaceae</taxon>
        <taxon>Paenibacillus</taxon>
    </lineage>
</organism>
<dbReference type="Proteomes" id="UP000304148">
    <property type="component" value="Chromosome"/>
</dbReference>
<dbReference type="RefSeq" id="WP_232055570.1">
    <property type="nucleotide sequence ID" value="NZ_LS992241.1"/>
</dbReference>
<dbReference type="InterPro" id="IPR050833">
    <property type="entry name" value="Poly_Biosynth_Transport"/>
</dbReference>
<feature type="transmembrane region" description="Helical" evidence="6">
    <location>
        <begin position="180"/>
        <end position="201"/>
    </location>
</feature>
<feature type="transmembrane region" description="Helical" evidence="6">
    <location>
        <begin position="114"/>
        <end position="134"/>
    </location>
</feature>
<accession>A0A383R9V6</accession>
<feature type="transmembrane region" description="Helical" evidence="6">
    <location>
        <begin position="155"/>
        <end position="174"/>
    </location>
</feature>
<keyword evidence="5 6" id="KW-0472">Membrane</keyword>
<dbReference type="AlphaFoldDB" id="A0A383R9V6"/>
<feature type="transmembrane region" description="Helical" evidence="6">
    <location>
        <begin position="407"/>
        <end position="425"/>
    </location>
</feature>
<evidence type="ECO:0000256" key="6">
    <source>
        <dbReference type="SAM" id="Phobius"/>
    </source>
</evidence>
<feature type="transmembrane region" description="Helical" evidence="6">
    <location>
        <begin position="312"/>
        <end position="330"/>
    </location>
</feature>
<feature type="transmembrane region" description="Helical" evidence="6">
    <location>
        <begin position="222"/>
        <end position="243"/>
    </location>
</feature>
<comment type="subcellular location">
    <subcellularLocation>
        <location evidence="1">Cell membrane</location>
        <topology evidence="1">Multi-pass membrane protein</topology>
    </subcellularLocation>
</comment>
<evidence type="ECO:0000256" key="2">
    <source>
        <dbReference type="ARBA" id="ARBA00022475"/>
    </source>
</evidence>
<feature type="transmembrane region" description="Helical" evidence="6">
    <location>
        <begin position="263"/>
        <end position="291"/>
    </location>
</feature>
<feature type="transmembrane region" description="Helical" evidence="6">
    <location>
        <begin position="80"/>
        <end position="102"/>
    </location>
</feature>
<evidence type="ECO:0000313" key="8">
    <source>
        <dbReference type="Proteomes" id="UP000304148"/>
    </source>
</evidence>
<dbReference type="PANTHER" id="PTHR30250">
    <property type="entry name" value="PST FAMILY PREDICTED COLANIC ACID TRANSPORTER"/>
    <property type="match status" value="1"/>
</dbReference>
<dbReference type="GO" id="GO:0005886">
    <property type="term" value="C:plasma membrane"/>
    <property type="evidence" value="ECO:0007669"/>
    <property type="project" value="UniProtKB-SubCell"/>
</dbReference>
<feature type="transmembrane region" description="Helical" evidence="6">
    <location>
        <begin position="350"/>
        <end position="369"/>
    </location>
</feature>
<keyword evidence="4 6" id="KW-1133">Transmembrane helix</keyword>
<evidence type="ECO:0000313" key="7">
    <source>
        <dbReference type="EMBL" id="SYX83738.1"/>
    </source>
</evidence>
<reference evidence="8" key="1">
    <citation type="submission" date="2018-08" db="EMBL/GenBank/DDBJ databases">
        <authorList>
            <person name="Chevrot R."/>
        </authorList>
    </citation>
    <scope>NUCLEOTIDE SEQUENCE [LARGE SCALE GENOMIC DNA]</scope>
</reference>
<feature type="transmembrane region" description="Helical" evidence="6">
    <location>
        <begin position="463"/>
        <end position="482"/>
    </location>
</feature>
<feature type="transmembrane region" description="Helical" evidence="6">
    <location>
        <begin position="12"/>
        <end position="31"/>
    </location>
</feature>
<dbReference type="EMBL" id="LS992241">
    <property type="protein sequence ID" value="SYX83738.1"/>
    <property type="molecule type" value="Genomic_DNA"/>
</dbReference>
<gene>
    <name evidence="7" type="ORF">PBLR_12160</name>
</gene>
<evidence type="ECO:0000256" key="1">
    <source>
        <dbReference type="ARBA" id="ARBA00004651"/>
    </source>
</evidence>
<dbReference type="Pfam" id="PF01943">
    <property type="entry name" value="Polysacc_synt"/>
    <property type="match status" value="1"/>
</dbReference>
<name>A0A383R9V6_PAEAL</name>
<evidence type="ECO:0000256" key="5">
    <source>
        <dbReference type="ARBA" id="ARBA00023136"/>
    </source>
</evidence>
<protein>
    <submittedName>
        <fullName evidence="7">Teichoic acid transporter</fullName>
    </submittedName>
</protein>
<keyword evidence="3 6" id="KW-0812">Transmembrane</keyword>
<dbReference type="InterPro" id="IPR002797">
    <property type="entry name" value="Polysacc_synth"/>
</dbReference>
<keyword evidence="2" id="KW-1003">Cell membrane</keyword>
<evidence type="ECO:0000256" key="4">
    <source>
        <dbReference type="ARBA" id="ARBA00022989"/>
    </source>
</evidence>
<evidence type="ECO:0000256" key="3">
    <source>
        <dbReference type="ARBA" id="ARBA00022692"/>
    </source>
</evidence>
<feature type="transmembrane region" description="Helical" evidence="6">
    <location>
        <begin position="43"/>
        <end position="68"/>
    </location>
</feature>
<sequence>MLLSSLVKQAVLRSAVLVIGKGIGLAGRVAITRMLGAEGIGLYQIAYSFFGMALMVISGGLPTTLALFTAKQTDRGWRVFQLLSVYTAFIGMGLAFWTQYYANNIAVLIGDVELAWALRALAPALIAVPLLQLARGYMQGIRSYDAISLSELTEQAVRITVLITFVSLYAAQGVGRAIGYGLYGTTIAAIAAFLFLTIYASSTRRAAIMFTYSPFSREGLGLFLRSSFVIGCTRMLVPLSDFIDSILIPNRLQAAGYSISDSIAMYGIITGMAAVIVYMPTMITASVSYTVTMKIAAKHEAGMESGRDIERILRFVWTWGIISGLFIFLYAKESAILLFGVEAAAEPIRYLSAIPLIVGLRELTTSILWAQERKRTPLTGLALGIGLSVLLQYVIVAIPGFGYRGAAIGILLMETVAVLWNLHALRNANVPLFTIKWVGWGLILFSCIMFVLISAFIKEGQLTLIVLSALFYWICAAFLIIIRYRK</sequence>
<feature type="transmembrane region" description="Helical" evidence="6">
    <location>
        <begin position="437"/>
        <end position="457"/>
    </location>
</feature>
<dbReference type="PANTHER" id="PTHR30250:SF21">
    <property type="entry name" value="LIPID II FLIPPASE MURJ"/>
    <property type="match status" value="1"/>
</dbReference>